<feature type="region of interest" description="Disordered" evidence="1">
    <location>
        <begin position="42"/>
        <end position="133"/>
    </location>
</feature>
<accession>A0A6A1WGU2</accession>
<proteinExistence type="predicted"/>
<feature type="compositionally biased region" description="Polar residues" evidence="1">
    <location>
        <begin position="70"/>
        <end position="79"/>
    </location>
</feature>
<dbReference type="AlphaFoldDB" id="A0A6A1WGU2"/>
<organism evidence="3 4">
    <name type="scientific">Morella rubra</name>
    <name type="common">Chinese bayberry</name>
    <dbReference type="NCBI Taxonomy" id="262757"/>
    <lineage>
        <taxon>Eukaryota</taxon>
        <taxon>Viridiplantae</taxon>
        <taxon>Streptophyta</taxon>
        <taxon>Embryophyta</taxon>
        <taxon>Tracheophyta</taxon>
        <taxon>Spermatophyta</taxon>
        <taxon>Magnoliopsida</taxon>
        <taxon>eudicotyledons</taxon>
        <taxon>Gunneridae</taxon>
        <taxon>Pentapetalae</taxon>
        <taxon>rosids</taxon>
        <taxon>fabids</taxon>
        <taxon>Fagales</taxon>
        <taxon>Myricaceae</taxon>
        <taxon>Morella</taxon>
    </lineage>
</organism>
<reference evidence="3 4" key="2">
    <citation type="journal article" date="2019" name="Plant Biotechnol. J.">
        <title>The red bayberry genome and genetic basis of sex determination.</title>
        <authorList>
            <person name="Jia H.M."/>
            <person name="Jia H.J."/>
            <person name="Cai Q.L."/>
            <person name="Wang Y."/>
            <person name="Zhao H.B."/>
            <person name="Yang W.F."/>
            <person name="Wang G.Y."/>
            <person name="Li Y.H."/>
            <person name="Zhan D.L."/>
            <person name="Shen Y.T."/>
            <person name="Niu Q.F."/>
            <person name="Chang L."/>
            <person name="Qiu J."/>
            <person name="Zhao L."/>
            <person name="Xie H.B."/>
            <person name="Fu W.Y."/>
            <person name="Jin J."/>
            <person name="Li X.W."/>
            <person name="Jiao Y."/>
            <person name="Zhou C.C."/>
            <person name="Tu T."/>
            <person name="Chai C.Y."/>
            <person name="Gao J.L."/>
            <person name="Fan L.J."/>
            <person name="van de Weg E."/>
            <person name="Wang J.Y."/>
            <person name="Gao Z.S."/>
        </authorList>
    </citation>
    <scope>NUCLEOTIDE SEQUENCE [LARGE SCALE GENOMIC DNA]</scope>
    <source>
        <tissue evidence="3">Leaves</tissue>
    </source>
</reference>
<evidence type="ECO:0000313" key="4">
    <source>
        <dbReference type="Proteomes" id="UP000516437"/>
    </source>
</evidence>
<evidence type="ECO:0000313" key="3">
    <source>
        <dbReference type="EMBL" id="KAB1223606.1"/>
    </source>
</evidence>
<protein>
    <submittedName>
        <fullName evidence="3">Uncharacterized protein</fullName>
    </submittedName>
</protein>
<name>A0A6A1WGU2_9ROSI</name>
<evidence type="ECO:0000256" key="1">
    <source>
        <dbReference type="SAM" id="MobiDB-lite"/>
    </source>
</evidence>
<feature type="compositionally biased region" description="Polar residues" evidence="1">
    <location>
        <begin position="104"/>
        <end position="113"/>
    </location>
</feature>
<reference evidence="3" key="3">
    <citation type="submission" date="2019-09" db="EMBL/GenBank/DDBJ databases">
        <authorList>
            <person name="Gao Z."/>
        </authorList>
    </citation>
    <scope>NUCLEOTIDE SEQUENCE</scope>
    <source>
        <tissue evidence="3">Leaves</tissue>
    </source>
</reference>
<gene>
    <name evidence="3" type="ORF">CJ030_MR2G024103</name>
    <name evidence="2" type="ORF">CJ030_MR2G024105</name>
</gene>
<dbReference type="EMBL" id="RXIC02000020">
    <property type="protein sequence ID" value="KAB1223606.1"/>
    <property type="molecule type" value="Genomic_DNA"/>
</dbReference>
<reference evidence="3" key="1">
    <citation type="submission" date="2018-07" db="EMBL/GenBank/DDBJ databases">
        <authorList>
            <person name="Gao Z.-S."/>
            <person name="Jia H.-M."/>
            <person name="Jia H.-J."/>
            <person name="Cai Q.-L."/>
            <person name="Wang Y."/>
            <person name="Zhao H.-B."/>
        </authorList>
    </citation>
    <scope>NUCLEOTIDE SEQUENCE</scope>
    <source>
        <tissue evidence="3">Leaves</tissue>
    </source>
</reference>
<dbReference type="EMBL" id="RXIC02000020">
    <property type="protein sequence ID" value="KAB1223604.1"/>
    <property type="molecule type" value="Genomic_DNA"/>
</dbReference>
<dbReference type="Proteomes" id="UP000516437">
    <property type="component" value="Chromosome 2"/>
</dbReference>
<comment type="caution">
    <text evidence="3">The sequence shown here is derived from an EMBL/GenBank/DDBJ whole genome shotgun (WGS) entry which is preliminary data.</text>
</comment>
<keyword evidence="4" id="KW-1185">Reference proteome</keyword>
<sequence length="148" mass="17241">MAVPIYRRTAGTGYSAQWRNWNIPNCWDHWNITTCWNHYKEKARDESAQPRRSPRKKSSAQTNKEVEQPNVVTVESFQPFTLPCRSSRKKSSTQTNREVEQPNVVITESSQPCTLPRRSPRKKANTNPISEPLNDNHHVEDIIFYTVM</sequence>
<evidence type="ECO:0000313" key="2">
    <source>
        <dbReference type="EMBL" id="KAB1223604.1"/>
    </source>
</evidence>